<dbReference type="Proteomes" id="UP000248326">
    <property type="component" value="Unassembled WGS sequence"/>
</dbReference>
<proteinExistence type="predicted"/>
<organism evidence="1 2">
    <name type="scientific">Deinococcus yavapaiensis KR-236</name>
    <dbReference type="NCBI Taxonomy" id="694435"/>
    <lineage>
        <taxon>Bacteria</taxon>
        <taxon>Thermotogati</taxon>
        <taxon>Deinococcota</taxon>
        <taxon>Deinococci</taxon>
        <taxon>Deinococcales</taxon>
        <taxon>Deinococcaceae</taxon>
        <taxon>Deinococcus</taxon>
    </lineage>
</organism>
<evidence type="ECO:0000313" key="1">
    <source>
        <dbReference type="EMBL" id="PYE51022.1"/>
    </source>
</evidence>
<accession>A0A318SI19</accession>
<comment type="caution">
    <text evidence="1">The sequence shown here is derived from an EMBL/GenBank/DDBJ whole genome shotgun (WGS) entry which is preliminary data.</text>
</comment>
<protein>
    <submittedName>
        <fullName evidence="1">Uncharacterized protein</fullName>
    </submittedName>
</protein>
<reference evidence="1 2" key="1">
    <citation type="submission" date="2018-06" db="EMBL/GenBank/DDBJ databases">
        <title>Genomic Encyclopedia of Type Strains, Phase IV (KMG-IV): sequencing the most valuable type-strain genomes for metagenomic binning, comparative biology and taxonomic classification.</title>
        <authorList>
            <person name="Goeker M."/>
        </authorList>
    </citation>
    <scope>NUCLEOTIDE SEQUENCE [LARGE SCALE GENOMIC DNA]</scope>
    <source>
        <strain evidence="1 2">DSM 18048</strain>
    </source>
</reference>
<dbReference type="AlphaFoldDB" id="A0A318SI19"/>
<dbReference type="OrthoDB" id="71483at2"/>
<evidence type="ECO:0000313" key="2">
    <source>
        <dbReference type="Proteomes" id="UP000248326"/>
    </source>
</evidence>
<dbReference type="EMBL" id="QJSX01000016">
    <property type="protein sequence ID" value="PYE51022.1"/>
    <property type="molecule type" value="Genomic_DNA"/>
</dbReference>
<name>A0A318SI19_9DEIO</name>
<dbReference type="RefSeq" id="WP_110888205.1">
    <property type="nucleotide sequence ID" value="NZ_QJSX01000016.1"/>
</dbReference>
<sequence length="107" mass="12034">MELTDASDMDGLASLSTVVARVHTLILQRSEQSLHALLWLEELLDRVLVFPNDLTWPKDVPLPAPVDVKDAIDDLTDVAVDFDRALHLATFDEVAGWSYLRFHADIH</sequence>
<keyword evidence="2" id="KW-1185">Reference proteome</keyword>
<gene>
    <name evidence="1" type="ORF">DES52_11689</name>
</gene>